<sequence length="95" mass="10505">MEGRKETAPSPSGHPNQILEDTRPIPRRADPPQAGAVYPRFPVARGPPFSHKPSACSRSPQRALCSLLRKYAKKLSIDFAAPEKGSVWDLSDRVR</sequence>
<feature type="non-terminal residue" evidence="2">
    <location>
        <position position="1"/>
    </location>
</feature>
<organism evidence="2 3">
    <name type="scientific">Ophiophagus hannah</name>
    <name type="common">King cobra</name>
    <name type="synonym">Naja hannah</name>
    <dbReference type="NCBI Taxonomy" id="8665"/>
    <lineage>
        <taxon>Eukaryota</taxon>
        <taxon>Metazoa</taxon>
        <taxon>Chordata</taxon>
        <taxon>Craniata</taxon>
        <taxon>Vertebrata</taxon>
        <taxon>Euteleostomi</taxon>
        <taxon>Lepidosauria</taxon>
        <taxon>Squamata</taxon>
        <taxon>Bifurcata</taxon>
        <taxon>Unidentata</taxon>
        <taxon>Episquamata</taxon>
        <taxon>Toxicofera</taxon>
        <taxon>Serpentes</taxon>
        <taxon>Colubroidea</taxon>
        <taxon>Elapidae</taxon>
        <taxon>Elapinae</taxon>
        <taxon>Ophiophagus</taxon>
    </lineage>
</organism>
<proteinExistence type="predicted"/>
<dbReference type="EMBL" id="AZIM01076211">
    <property type="protein sequence ID" value="ETE55873.1"/>
    <property type="molecule type" value="Genomic_DNA"/>
</dbReference>
<dbReference type="AlphaFoldDB" id="V8N2I2"/>
<keyword evidence="3" id="KW-1185">Reference proteome</keyword>
<protein>
    <submittedName>
        <fullName evidence="2">Uncharacterized protein</fullName>
    </submittedName>
</protein>
<accession>V8N2I2</accession>
<evidence type="ECO:0000313" key="3">
    <source>
        <dbReference type="Proteomes" id="UP000018936"/>
    </source>
</evidence>
<evidence type="ECO:0000313" key="2">
    <source>
        <dbReference type="EMBL" id="ETE55873.1"/>
    </source>
</evidence>
<reference evidence="2 3" key="1">
    <citation type="journal article" date="2013" name="Proc. Natl. Acad. Sci. U.S.A.">
        <title>The king cobra genome reveals dynamic gene evolution and adaptation in the snake venom system.</title>
        <authorList>
            <person name="Vonk F.J."/>
            <person name="Casewell N.R."/>
            <person name="Henkel C.V."/>
            <person name="Heimberg A.M."/>
            <person name="Jansen H.J."/>
            <person name="McCleary R.J."/>
            <person name="Kerkkamp H.M."/>
            <person name="Vos R.A."/>
            <person name="Guerreiro I."/>
            <person name="Calvete J.J."/>
            <person name="Wuster W."/>
            <person name="Woods A.E."/>
            <person name="Logan J.M."/>
            <person name="Harrison R.A."/>
            <person name="Castoe T.A."/>
            <person name="de Koning A.P."/>
            <person name="Pollock D.D."/>
            <person name="Yandell M."/>
            <person name="Calderon D."/>
            <person name="Renjifo C."/>
            <person name="Currier R.B."/>
            <person name="Salgado D."/>
            <person name="Pla D."/>
            <person name="Sanz L."/>
            <person name="Hyder A.S."/>
            <person name="Ribeiro J.M."/>
            <person name="Arntzen J.W."/>
            <person name="van den Thillart G.E."/>
            <person name="Boetzer M."/>
            <person name="Pirovano W."/>
            <person name="Dirks R.P."/>
            <person name="Spaink H.P."/>
            <person name="Duboule D."/>
            <person name="McGlinn E."/>
            <person name="Kini R.M."/>
            <person name="Richardson M.K."/>
        </authorList>
    </citation>
    <scope>NUCLEOTIDE SEQUENCE</scope>
    <source>
        <tissue evidence="2">Blood</tissue>
    </source>
</reference>
<evidence type="ECO:0000256" key="1">
    <source>
        <dbReference type="SAM" id="MobiDB-lite"/>
    </source>
</evidence>
<dbReference type="Proteomes" id="UP000018936">
    <property type="component" value="Unassembled WGS sequence"/>
</dbReference>
<comment type="caution">
    <text evidence="2">The sequence shown here is derived from an EMBL/GenBank/DDBJ whole genome shotgun (WGS) entry which is preliminary data.</text>
</comment>
<name>V8N2I2_OPHHA</name>
<gene>
    <name evidence="2" type="ORF">L345_18418</name>
</gene>
<feature type="region of interest" description="Disordered" evidence="1">
    <location>
        <begin position="1"/>
        <end position="57"/>
    </location>
</feature>
<feature type="compositionally biased region" description="Basic and acidic residues" evidence="1">
    <location>
        <begin position="20"/>
        <end position="30"/>
    </location>
</feature>